<dbReference type="SUPFAM" id="SSF56524">
    <property type="entry name" value="Oxidoreductase molybdopterin-binding domain"/>
    <property type="match status" value="1"/>
</dbReference>
<name>A0ABT7L7P5_9BACI</name>
<evidence type="ECO:0000313" key="4">
    <source>
        <dbReference type="Proteomes" id="UP001235343"/>
    </source>
</evidence>
<organism evidence="3 4">
    <name type="scientific">Aquibacillus rhizosphaerae</name>
    <dbReference type="NCBI Taxonomy" id="3051431"/>
    <lineage>
        <taxon>Bacteria</taxon>
        <taxon>Bacillati</taxon>
        <taxon>Bacillota</taxon>
        <taxon>Bacilli</taxon>
        <taxon>Bacillales</taxon>
        <taxon>Bacillaceae</taxon>
        <taxon>Aquibacillus</taxon>
    </lineage>
</organism>
<dbReference type="RefSeq" id="WP_285933176.1">
    <property type="nucleotide sequence ID" value="NZ_JASTZU010000049.1"/>
</dbReference>
<dbReference type="EMBL" id="JASTZU010000049">
    <property type="protein sequence ID" value="MDL4841890.1"/>
    <property type="molecule type" value="Genomic_DNA"/>
</dbReference>
<dbReference type="Pfam" id="PF00174">
    <property type="entry name" value="Oxidored_molyb"/>
    <property type="match status" value="1"/>
</dbReference>
<gene>
    <name evidence="3" type="ORF">QQS35_15735</name>
</gene>
<dbReference type="InterPro" id="IPR036374">
    <property type="entry name" value="OxRdtase_Mopterin-bd_sf"/>
</dbReference>
<feature type="transmembrane region" description="Helical" evidence="1">
    <location>
        <begin position="54"/>
        <end position="76"/>
    </location>
</feature>
<keyword evidence="1" id="KW-0472">Membrane</keyword>
<feature type="transmembrane region" description="Helical" evidence="1">
    <location>
        <begin position="26"/>
        <end position="48"/>
    </location>
</feature>
<keyword evidence="4" id="KW-1185">Reference proteome</keyword>
<keyword evidence="1" id="KW-0812">Transmembrane</keyword>
<comment type="caution">
    <text evidence="3">The sequence shown here is derived from an EMBL/GenBank/DDBJ whole genome shotgun (WGS) entry which is preliminary data.</text>
</comment>
<keyword evidence="1" id="KW-1133">Transmembrane helix</keyword>
<dbReference type="InterPro" id="IPR000572">
    <property type="entry name" value="OxRdtase_Mopterin-bd_dom"/>
</dbReference>
<dbReference type="PANTHER" id="PTHR43032">
    <property type="entry name" value="PROTEIN-METHIONINE-SULFOXIDE REDUCTASE"/>
    <property type="match status" value="1"/>
</dbReference>
<evidence type="ECO:0000313" key="3">
    <source>
        <dbReference type="EMBL" id="MDL4841890.1"/>
    </source>
</evidence>
<evidence type="ECO:0000256" key="1">
    <source>
        <dbReference type="SAM" id="Phobius"/>
    </source>
</evidence>
<feature type="transmembrane region" description="Helical" evidence="1">
    <location>
        <begin position="121"/>
        <end position="138"/>
    </location>
</feature>
<dbReference type="Gene3D" id="3.90.420.10">
    <property type="entry name" value="Oxidoreductase, molybdopterin-binding domain"/>
    <property type="match status" value="1"/>
</dbReference>
<accession>A0ABT7L7P5</accession>
<sequence length="355" mass="40976">MLPIFFYIPKMQKHLITLRKRKPNRINLFGILVILLALIFSGLILTFQRQFPPIINTYALFIHDLATWIGLPYVIYHSITRSQFFIRLTTKTKQNHRDKLEPTVIDAYNPLLRRRTFLKRLTGLIIAIVTVPLFGKWINKYLFGENQPEMASGNTMSPVPTPQTTLSSGGKQGDFRYYTVTEMPTFTNQNWSFTVDGLVNQRLSFKWEDFIKLKRTAQISNFHCVTGWSVYEILWEGIRLKDLLEMAGVNNRANYVKLHSGDGVYTDSLTLSEAMMDDMMVAILIDGELITQQNGGPVRLITPKLYAYKSVKWLTRVELIEDEHIGYWEERGYPQNAWVKGDSGVALPDITKRLS</sequence>
<dbReference type="Proteomes" id="UP001235343">
    <property type="component" value="Unassembled WGS sequence"/>
</dbReference>
<protein>
    <submittedName>
        <fullName evidence="3">Molybdopterin-dependent oxidoreductase</fullName>
    </submittedName>
</protein>
<evidence type="ECO:0000259" key="2">
    <source>
        <dbReference type="Pfam" id="PF00174"/>
    </source>
</evidence>
<dbReference type="PANTHER" id="PTHR43032:SF4">
    <property type="entry name" value="OXIDOREDUCTASE MOLYBDOPTERIN-BINDING DOMAIN-CONTAINING PROTEIN"/>
    <property type="match status" value="1"/>
</dbReference>
<reference evidence="3 4" key="1">
    <citation type="submission" date="2023-06" db="EMBL/GenBank/DDBJ databases">
        <title>Aquibacillus rhizosphaerae LR5S19.</title>
        <authorList>
            <person name="Sun J.-Q."/>
        </authorList>
    </citation>
    <scope>NUCLEOTIDE SEQUENCE [LARGE SCALE GENOMIC DNA]</scope>
    <source>
        <strain evidence="3 4">LR5S19</strain>
    </source>
</reference>
<proteinExistence type="predicted"/>
<feature type="domain" description="Oxidoreductase molybdopterin-binding" evidence="2">
    <location>
        <begin position="183"/>
        <end position="328"/>
    </location>
</feature>